<dbReference type="STRING" id="45610.AOC03_08975"/>
<organism evidence="1 2">
    <name type="scientific">Psychrobacter urativorans</name>
    <dbReference type="NCBI Taxonomy" id="45610"/>
    <lineage>
        <taxon>Bacteria</taxon>
        <taxon>Pseudomonadati</taxon>
        <taxon>Pseudomonadota</taxon>
        <taxon>Gammaproteobacteria</taxon>
        <taxon>Moraxellales</taxon>
        <taxon>Moraxellaceae</taxon>
        <taxon>Psychrobacter</taxon>
    </lineage>
</organism>
<dbReference type="InterPro" id="IPR037126">
    <property type="entry name" value="PdaC/RsiV-like_sf"/>
</dbReference>
<accession>A0A0M4TFQ5</accession>
<keyword evidence="2" id="KW-1185">Reference proteome</keyword>
<dbReference type="PROSITE" id="PS51257">
    <property type="entry name" value="PROKAR_LIPOPROTEIN"/>
    <property type="match status" value="1"/>
</dbReference>
<evidence type="ECO:0000313" key="1">
    <source>
        <dbReference type="EMBL" id="ALF60154.1"/>
    </source>
</evidence>
<dbReference type="Gene3D" id="3.90.640.20">
    <property type="entry name" value="Heat-shock cognate protein, ATPase"/>
    <property type="match status" value="1"/>
</dbReference>
<proteinExistence type="predicted"/>
<gene>
    <name evidence="1" type="ORF">AOC03_08975</name>
</gene>
<evidence type="ECO:0008006" key="3">
    <source>
        <dbReference type="Google" id="ProtNLM"/>
    </source>
</evidence>
<name>A0A0M4TFQ5_9GAMM</name>
<protein>
    <recommendedName>
        <fullName evidence="3">DUF3298 domain-containing protein</fullName>
    </recommendedName>
</protein>
<dbReference type="Proteomes" id="UP000059847">
    <property type="component" value="Chromosome"/>
</dbReference>
<sequence length="329" mass="36847">MNTKLHKPKSITPSLLLGLILSISGISIGCEIQPNSLFEQQAEAESANKIKILSNTKTQVAVIAPVMPNTANNNAVPHLNVIKNQVIAQQPNCDAAQRDCQYLELNILHFNPEQPWLTSIMWQTIARVLAPTTPLASEDETAKKTVSMLFNQIAYAEQAVPTLPMYQRIDTELVFNPTISKLQKNNDTSTSKNAVGAADSGYLVIRSNQHRSDSRQQQVSYVMLDIQKKLKLTINDILLPQVSTDELLLTVQTAKREWLTLQDNERQSAEQKDIHSTSLALSQQWYLDNKGLHMVYQAGELSNRQIETTDLIVPYTALQGLIKPQYLVF</sequence>
<dbReference type="OrthoDB" id="8610451at2"/>
<reference evidence="1 2" key="1">
    <citation type="submission" date="2015-09" db="EMBL/GenBank/DDBJ databases">
        <title>Complete genome of Psychrobacter urativorans R10.10B.</title>
        <authorList>
            <person name="See-Too W.S."/>
            <person name="Chan K.G."/>
        </authorList>
    </citation>
    <scope>NUCLEOTIDE SEQUENCE [LARGE SCALE GENOMIC DNA]</scope>
    <source>
        <strain evidence="1 2">R10.10B</strain>
    </source>
</reference>
<evidence type="ECO:0000313" key="2">
    <source>
        <dbReference type="Proteomes" id="UP000059847"/>
    </source>
</evidence>
<dbReference type="EMBL" id="CP012678">
    <property type="protein sequence ID" value="ALF60154.1"/>
    <property type="molecule type" value="Genomic_DNA"/>
</dbReference>
<dbReference type="KEGG" id="pur:AOC03_08975"/>
<dbReference type="RefSeq" id="WP_062535252.1">
    <property type="nucleotide sequence ID" value="NZ_CP012678.1"/>
</dbReference>
<dbReference type="AlphaFoldDB" id="A0A0M4TFQ5"/>